<sequence>MVGRDEDLATVDAAWRQLREEPQHARIVVVTGDAGAGKSRLVAEAVARLDPAPGLVLSGQSRAVGPAPYDWMASALSGRSLDGIDVPDDALAWLTQRPELPDRRFAPEALLRAGVDAVRAVQRGRPGVLVVEDLHDLDPASLDLVSELAVAADLPVLLMVTSRSATGLAARVLARVSGTPRSVRRHLGPLAATDVAAVVEAVLGAPATDAVVAAAHRRTGGNPYWLSELLATAPEALGGPPPAHLAALAADRVPADALRVARAAALLGEPVDTVALGRVCDDAEAGIDRLVAAGVLRVDVDGGMRFAYPVLAEGLAAGALPSLRTAVAREVGPAAPDDGLLTAREREVIRLLAAGMTNQQMARALGISIRTVTVHVSNLLRKTGAASRTEAALWAVRHGLADRPAG</sequence>
<reference evidence="4" key="1">
    <citation type="submission" date="2021-01" db="EMBL/GenBank/DDBJ databases">
        <title>Whole genome shotgun sequence of Actinocatenispora rupis NBRC 107355.</title>
        <authorList>
            <person name="Komaki H."/>
            <person name="Tamura T."/>
        </authorList>
    </citation>
    <scope>NUCLEOTIDE SEQUENCE</scope>
    <source>
        <strain evidence="4">NBRC 107355</strain>
    </source>
</reference>
<evidence type="ECO:0000256" key="2">
    <source>
        <dbReference type="ARBA" id="ARBA00022840"/>
    </source>
</evidence>
<dbReference type="Pfam" id="PF13191">
    <property type="entry name" value="AAA_16"/>
    <property type="match status" value="1"/>
</dbReference>
<dbReference type="InterPro" id="IPR000792">
    <property type="entry name" value="Tscrpt_reg_LuxR_C"/>
</dbReference>
<dbReference type="GO" id="GO:0005737">
    <property type="term" value="C:cytoplasm"/>
    <property type="evidence" value="ECO:0007669"/>
    <property type="project" value="TreeGrafter"/>
</dbReference>
<evidence type="ECO:0000313" key="5">
    <source>
        <dbReference type="Proteomes" id="UP000612808"/>
    </source>
</evidence>
<dbReference type="Pfam" id="PF00196">
    <property type="entry name" value="GerE"/>
    <property type="match status" value="1"/>
</dbReference>
<dbReference type="PANTHER" id="PTHR16305:SF35">
    <property type="entry name" value="TRANSCRIPTIONAL ACTIVATOR DOMAIN"/>
    <property type="match status" value="1"/>
</dbReference>
<dbReference type="SMART" id="SM00421">
    <property type="entry name" value="HTH_LUXR"/>
    <property type="match status" value="1"/>
</dbReference>
<dbReference type="PRINTS" id="PR00038">
    <property type="entry name" value="HTHLUXR"/>
</dbReference>
<proteinExistence type="predicted"/>
<dbReference type="InterPro" id="IPR041664">
    <property type="entry name" value="AAA_16"/>
</dbReference>
<dbReference type="InterPro" id="IPR016032">
    <property type="entry name" value="Sig_transdc_resp-reg_C-effctor"/>
</dbReference>
<gene>
    <name evidence="4" type="ORF">Aru02nite_37890</name>
</gene>
<evidence type="ECO:0000256" key="1">
    <source>
        <dbReference type="ARBA" id="ARBA00022741"/>
    </source>
</evidence>
<dbReference type="Proteomes" id="UP000612808">
    <property type="component" value="Unassembled WGS sequence"/>
</dbReference>
<dbReference type="InterPro" id="IPR036388">
    <property type="entry name" value="WH-like_DNA-bd_sf"/>
</dbReference>
<evidence type="ECO:0000313" key="4">
    <source>
        <dbReference type="EMBL" id="GID12900.1"/>
    </source>
</evidence>
<evidence type="ECO:0000259" key="3">
    <source>
        <dbReference type="PROSITE" id="PS50043"/>
    </source>
</evidence>
<keyword evidence="5" id="KW-1185">Reference proteome</keyword>
<dbReference type="CDD" id="cd06170">
    <property type="entry name" value="LuxR_C_like"/>
    <property type="match status" value="1"/>
</dbReference>
<feature type="domain" description="HTH luxR-type" evidence="3">
    <location>
        <begin position="334"/>
        <end position="399"/>
    </location>
</feature>
<keyword evidence="1" id="KW-0547">Nucleotide-binding</keyword>
<dbReference type="SUPFAM" id="SSF46894">
    <property type="entry name" value="C-terminal effector domain of the bipartite response regulators"/>
    <property type="match status" value="1"/>
</dbReference>
<keyword evidence="2" id="KW-0067">ATP-binding</keyword>
<dbReference type="GO" id="GO:0006355">
    <property type="term" value="P:regulation of DNA-templated transcription"/>
    <property type="evidence" value="ECO:0007669"/>
    <property type="project" value="InterPro"/>
</dbReference>
<dbReference type="PANTHER" id="PTHR16305">
    <property type="entry name" value="TESTICULAR SOLUBLE ADENYLYL CYCLASE"/>
    <property type="match status" value="1"/>
</dbReference>
<dbReference type="AlphaFoldDB" id="A0A8J3J1N0"/>
<dbReference type="GO" id="GO:0004016">
    <property type="term" value="F:adenylate cyclase activity"/>
    <property type="evidence" value="ECO:0007669"/>
    <property type="project" value="TreeGrafter"/>
</dbReference>
<dbReference type="SUPFAM" id="SSF52540">
    <property type="entry name" value="P-loop containing nucleoside triphosphate hydrolases"/>
    <property type="match status" value="1"/>
</dbReference>
<dbReference type="PROSITE" id="PS50043">
    <property type="entry name" value="HTH_LUXR_2"/>
    <property type="match status" value="1"/>
</dbReference>
<comment type="caution">
    <text evidence="4">The sequence shown here is derived from an EMBL/GenBank/DDBJ whole genome shotgun (WGS) entry which is preliminary data.</text>
</comment>
<dbReference type="Gene3D" id="1.10.10.10">
    <property type="entry name" value="Winged helix-like DNA-binding domain superfamily/Winged helix DNA-binding domain"/>
    <property type="match status" value="1"/>
</dbReference>
<protein>
    <recommendedName>
        <fullName evidence="3">HTH luxR-type domain-containing protein</fullName>
    </recommendedName>
</protein>
<dbReference type="EMBL" id="BOMB01000021">
    <property type="protein sequence ID" value="GID12900.1"/>
    <property type="molecule type" value="Genomic_DNA"/>
</dbReference>
<dbReference type="GO" id="GO:0003677">
    <property type="term" value="F:DNA binding"/>
    <property type="evidence" value="ECO:0007669"/>
    <property type="project" value="InterPro"/>
</dbReference>
<name>A0A8J3J1N0_9ACTN</name>
<dbReference type="InterPro" id="IPR027417">
    <property type="entry name" value="P-loop_NTPase"/>
</dbReference>
<dbReference type="GO" id="GO:0005524">
    <property type="term" value="F:ATP binding"/>
    <property type="evidence" value="ECO:0007669"/>
    <property type="project" value="UniProtKB-KW"/>
</dbReference>
<organism evidence="4 5">
    <name type="scientific">Actinocatenispora rupis</name>
    <dbReference type="NCBI Taxonomy" id="519421"/>
    <lineage>
        <taxon>Bacteria</taxon>
        <taxon>Bacillati</taxon>
        <taxon>Actinomycetota</taxon>
        <taxon>Actinomycetes</taxon>
        <taxon>Micromonosporales</taxon>
        <taxon>Micromonosporaceae</taxon>
        <taxon>Actinocatenispora</taxon>
    </lineage>
</organism>
<accession>A0A8J3J1N0</accession>